<dbReference type="Proteomes" id="UP001500571">
    <property type="component" value="Unassembled WGS sequence"/>
</dbReference>
<feature type="domain" description="N-acetyltransferase" evidence="3">
    <location>
        <begin position="6"/>
        <end position="160"/>
    </location>
</feature>
<dbReference type="InterPro" id="IPR050832">
    <property type="entry name" value="Bact_Acetyltransf"/>
</dbReference>
<evidence type="ECO:0000313" key="4">
    <source>
        <dbReference type="EMBL" id="GAA1960948.1"/>
    </source>
</evidence>
<keyword evidence="2" id="KW-0012">Acyltransferase</keyword>
<dbReference type="Gene3D" id="3.40.630.30">
    <property type="match status" value="1"/>
</dbReference>
<dbReference type="PROSITE" id="PS51186">
    <property type="entry name" value="GNAT"/>
    <property type="match status" value="1"/>
</dbReference>
<evidence type="ECO:0000256" key="2">
    <source>
        <dbReference type="ARBA" id="ARBA00023315"/>
    </source>
</evidence>
<protein>
    <recommendedName>
        <fullName evidence="3">N-acetyltransferase domain-containing protein</fullName>
    </recommendedName>
</protein>
<dbReference type="InterPro" id="IPR000182">
    <property type="entry name" value="GNAT_dom"/>
</dbReference>
<dbReference type="PANTHER" id="PTHR43877:SF1">
    <property type="entry name" value="ACETYLTRANSFERASE"/>
    <property type="match status" value="1"/>
</dbReference>
<dbReference type="PANTHER" id="PTHR43877">
    <property type="entry name" value="AMINOALKYLPHOSPHONATE N-ACETYLTRANSFERASE-RELATED-RELATED"/>
    <property type="match status" value="1"/>
</dbReference>
<dbReference type="RefSeq" id="WP_344044759.1">
    <property type="nucleotide sequence ID" value="NZ_BAAAPB010000002.1"/>
</dbReference>
<keyword evidence="5" id="KW-1185">Reference proteome</keyword>
<gene>
    <name evidence="4" type="ORF">GCM10009798_20880</name>
</gene>
<dbReference type="InterPro" id="IPR016181">
    <property type="entry name" value="Acyl_CoA_acyltransferase"/>
</dbReference>
<comment type="caution">
    <text evidence="4">The sequence shown here is derived from an EMBL/GenBank/DDBJ whole genome shotgun (WGS) entry which is preliminary data.</text>
</comment>
<dbReference type="CDD" id="cd04301">
    <property type="entry name" value="NAT_SF"/>
    <property type="match status" value="1"/>
</dbReference>
<reference evidence="5" key="1">
    <citation type="journal article" date="2019" name="Int. J. Syst. Evol. Microbiol.">
        <title>The Global Catalogue of Microorganisms (GCM) 10K type strain sequencing project: providing services to taxonomists for standard genome sequencing and annotation.</title>
        <authorList>
            <consortium name="The Broad Institute Genomics Platform"/>
            <consortium name="The Broad Institute Genome Sequencing Center for Infectious Disease"/>
            <person name="Wu L."/>
            <person name="Ma J."/>
        </authorList>
    </citation>
    <scope>NUCLEOTIDE SEQUENCE [LARGE SCALE GENOMIC DNA]</scope>
    <source>
        <strain evidence="5">JCM 15309</strain>
    </source>
</reference>
<name>A0ABP5CD60_9ACTN</name>
<dbReference type="SUPFAM" id="SSF55729">
    <property type="entry name" value="Acyl-CoA N-acyltransferases (Nat)"/>
    <property type="match status" value="1"/>
</dbReference>
<organism evidence="4 5">
    <name type="scientific">Nocardioides panacihumi</name>
    <dbReference type="NCBI Taxonomy" id="400774"/>
    <lineage>
        <taxon>Bacteria</taxon>
        <taxon>Bacillati</taxon>
        <taxon>Actinomycetota</taxon>
        <taxon>Actinomycetes</taxon>
        <taxon>Propionibacteriales</taxon>
        <taxon>Nocardioidaceae</taxon>
        <taxon>Nocardioides</taxon>
    </lineage>
</organism>
<sequence length="189" mass="20887">MSRIPVTLREAVVADAAFLVELWHDSVRRADVAEQIADLEAIIKSAADSAERRVLIAEYDGHRAGAVYFRLTTVTPLNLEPALQVLHPHVLPAFRRRGIGRALIEAALVFAEERGIPQVVTGAQAASRDGNRFLARLAMGQHAVLRLAPTHAVRAKLNAQLPATQRVQGYRPQRVLAVRRSMRRTQSAR</sequence>
<dbReference type="Pfam" id="PF00583">
    <property type="entry name" value="Acetyltransf_1"/>
    <property type="match status" value="1"/>
</dbReference>
<evidence type="ECO:0000313" key="5">
    <source>
        <dbReference type="Proteomes" id="UP001500571"/>
    </source>
</evidence>
<dbReference type="EMBL" id="BAAAPB010000002">
    <property type="protein sequence ID" value="GAA1960948.1"/>
    <property type="molecule type" value="Genomic_DNA"/>
</dbReference>
<evidence type="ECO:0000259" key="3">
    <source>
        <dbReference type="PROSITE" id="PS51186"/>
    </source>
</evidence>
<keyword evidence="1" id="KW-0808">Transferase</keyword>
<proteinExistence type="predicted"/>
<accession>A0ABP5CD60</accession>
<evidence type="ECO:0000256" key="1">
    <source>
        <dbReference type="ARBA" id="ARBA00022679"/>
    </source>
</evidence>